<evidence type="ECO:0000313" key="1">
    <source>
        <dbReference type="EMBL" id="GAA1275214.1"/>
    </source>
</evidence>
<keyword evidence="2" id="KW-1185">Reference proteome</keyword>
<name>A0ABN1X274_9ACTN</name>
<dbReference type="EMBL" id="BAAAIH010000019">
    <property type="protein sequence ID" value="GAA1275214.1"/>
    <property type="molecule type" value="Genomic_DNA"/>
</dbReference>
<protein>
    <submittedName>
        <fullName evidence="1">Uncharacterized protein</fullName>
    </submittedName>
</protein>
<reference evidence="1 2" key="1">
    <citation type="journal article" date="2019" name="Int. J. Syst. Evol. Microbiol.">
        <title>The Global Catalogue of Microorganisms (GCM) 10K type strain sequencing project: providing services to taxonomists for standard genome sequencing and annotation.</title>
        <authorList>
            <consortium name="The Broad Institute Genomics Platform"/>
            <consortium name="The Broad Institute Genome Sequencing Center for Infectious Disease"/>
            <person name="Wu L."/>
            <person name="Ma J."/>
        </authorList>
    </citation>
    <scope>NUCLEOTIDE SEQUENCE [LARGE SCALE GENOMIC DNA]</scope>
    <source>
        <strain evidence="1 2">JCM 11448</strain>
    </source>
</reference>
<accession>A0ABN1X274</accession>
<gene>
    <name evidence="1" type="ORF">GCM10009579_37770</name>
</gene>
<evidence type="ECO:0000313" key="2">
    <source>
        <dbReference type="Proteomes" id="UP001500282"/>
    </source>
</evidence>
<sequence>MKSGKTADTWGKYEVSRDALVSAATPEGGLITKKFGRTPCQTQIVRVRINCVGGARETRVSP</sequence>
<organism evidence="1 2">
    <name type="scientific">Streptomyces javensis</name>
    <dbReference type="NCBI Taxonomy" id="114698"/>
    <lineage>
        <taxon>Bacteria</taxon>
        <taxon>Bacillati</taxon>
        <taxon>Actinomycetota</taxon>
        <taxon>Actinomycetes</taxon>
        <taxon>Kitasatosporales</taxon>
        <taxon>Streptomycetaceae</taxon>
        <taxon>Streptomyces</taxon>
        <taxon>Streptomyces violaceusniger group</taxon>
    </lineage>
</organism>
<comment type="caution">
    <text evidence="1">The sequence shown here is derived from an EMBL/GenBank/DDBJ whole genome shotgun (WGS) entry which is preliminary data.</text>
</comment>
<proteinExistence type="predicted"/>
<dbReference type="Proteomes" id="UP001500282">
    <property type="component" value="Unassembled WGS sequence"/>
</dbReference>